<dbReference type="Gene3D" id="3.90.660.10">
    <property type="match status" value="1"/>
</dbReference>
<accession>A0A6J6IWA1</accession>
<reference evidence="1" key="1">
    <citation type="submission" date="2020-05" db="EMBL/GenBank/DDBJ databases">
        <authorList>
            <person name="Chiriac C."/>
            <person name="Salcher M."/>
            <person name="Ghai R."/>
            <person name="Kavagutti S V."/>
        </authorList>
    </citation>
    <scope>NUCLEOTIDE SEQUENCE</scope>
</reference>
<gene>
    <name evidence="1" type="ORF">UFOPK1835_02288</name>
</gene>
<proteinExistence type="predicted"/>
<sequence>MLDGPSGLPAPGALRPAGEPLDWVADNQMKGISPVPALTVHAGTATSRALWDATDDDVVEQLLGAVPGLAAGPVAGGVQVQRWLYARPVECRPESARLLVGLPAAVLAGDAFGGARVPGAAASGIAAAALLP</sequence>
<protein>
    <submittedName>
        <fullName evidence="1">Unannotated protein</fullName>
    </submittedName>
</protein>
<organism evidence="1">
    <name type="scientific">freshwater metagenome</name>
    <dbReference type="NCBI Taxonomy" id="449393"/>
    <lineage>
        <taxon>unclassified sequences</taxon>
        <taxon>metagenomes</taxon>
        <taxon>ecological metagenomes</taxon>
    </lineage>
</organism>
<dbReference type="EMBL" id="CAEZUP010000185">
    <property type="protein sequence ID" value="CAB4628788.1"/>
    <property type="molecule type" value="Genomic_DNA"/>
</dbReference>
<evidence type="ECO:0000313" key="1">
    <source>
        <dbReference type="EMBL" id="CAB4628788.1"/>
    </source>
</evidence>
<dbReference type="AlphaFoldDB" id="A0A6J6IWA1"/>
<name>A0A6J6IWA1_9ZZZZ</name>